<comment type="caution">
    <text evidence="1">The sequence shown here is derived from an EMBL/GenBank/DDBJ whole genome shotgun (WGS) entry which is preliminary data.</text>
</comment>
<organism evidence="1 2">
    <name type="scientific">Actinomadura vinacea</name>
    <dbReference type="NCBI Taxonomy" id="115336"/>
    <lineage>
        <taxon>Bacteria</taxon>
        <taxon>Bacillati</taxon>
        <taxon>Actinomycetota</taxon>
        <taxon>Actinomycetes</taxon>
        <taxon>Streptosporangiales</taxon>
        <taxon>Thermomonosporaceae</taxon>
        <taxon>Actinomadura</taxon>
    </lineage>
</organism>
<evidence type="ECO:0008006" key="3">
    <source>
        <dbReference type="Google" id="ProtNLM"/>
    </source>
</evidence>
<evidence type="ECO:0000313" key="1">
    <source>
        <dbReference type="EMBL" id="GAA2403062.1"/>
    </source>
</evidence>
<dbReference type="RefSeq" id="WP_344587054.1">
    <property type="nucleotide sequence ID" value="NZ_BAAARW010000002.1"/>
</dbReference>
<evidence type="ECO:0000313" key="2">
    <source>
        <dbReference type="Proteomes" id="UP001501231"/>
    </source>
</evidence>
<gene>
    <name evidence="1" type="ORF">GCM10010191_08270</name>
</gene>
<dbReference type="Proteomes" id="UP001501231">
    <property type="component" value="Unassembled WGS sequence"/>
</dbReference>
<sequence>MTDGSLTERVAVVTGAAEGLGPAIAGEVGAGITGALWSVDGGTSPW</sequence>
<name>A0ABN3IF02_9ACTN</name>
<proteinExistence type="predicted"/>
<reference evidence="1 2" key="1">
    <citation type="journal article" date="2019" name="Int. J. Syst. Evol. Microbiol.">
        <title>The Global Catalogue of Microorganisms (GCM) 10K type strain sequencing project: providing services to taxonomists for standard genome sequencing and annotation.</title>
        <authorList>
            <consortium name="The Broad Institute Genomics Platform"/>
            <consortium name="The Broad Institute Genome Sequencing Center for Infectious Disease"/>
            <person name="Wu L."/>
            <person name="Ma J."/>
        </authorList>
    </citation>
    <scope>NUCLEOTIDE SEQUENCE [LARGE SCALE GENOMIC DNA]</scope>
    <source>
        <strain evidence="1 2">JCM 3325</strain>
    </source>
</reference>
<keyword evidence="2" id="KW-1185">Reference proteome</keyword>
<accession>A0ABN3IF02</accession>
<dbReference type="EMBL" id="BAAARW010000002">
    <property type="protein sequence ID" value="GAA2403062.1"/>
    <property type="molecule type" value="Genomic_DNA"/>
</dbReference>
<protein>
    <recommendedName>
        <fullName evidence="3">Short-chain dehydrogenase</fullName>
    </recommendedName>
</protein>